<keyword evidence="2" id="KW-1185">Reference proteome</keyword>
<proteinExistence type="predicted"/>
<gene>
    <name evidence="1" type="ORF">IPOD504_LOCUS9720</name>
</gene>
<dbReference type="Proteomes" id="UP000837857">
    <property type="component" value="Chromosome 23"/>
</dbReference>
<feature type="non-terminal residue" evidence="1">
    <location>
        <position position="1"/>
    </location>
</feature>
<accession>A0ABN8IIS2</accession>
<dbReference type="EMBL" id="OW152835">
    <property type="protein sequence ID" value="CAH2056515.1"/>
    <property type="molecule type" value="Genomic_DNA"/>
</dbReference>
<evidence type="ECO:0000313" key="1">
    <source>
        <dbReference type="EMBL" id="CAH2056515.1"/>
    </source>
</evidence>
<protein>
    <submittedName>
        <fullName evidence="1">Uncharacterized protein</fullName>
    </submittedName>
</protein>
<name>A0ABN8IIS2_9NEOP</name>
<sequence>MKTTAVNSIFVLTETKWNATVLRERTSIRPFRCVIGPKMLDALLLMETVVKKVVETEAVEELVMEVVGEAAMEAVMEAVMVAVEEAAMEVSMEVVMEAVMEAAMEAVMAAVGEAAMEAVGEAPKKMKAVKEKEEAAAMAQAKTNVKQVAMSFLGPTKPIATNSGAATAQKLS</sequence>
<evidence type="ECO:0000313" key="2">
    <source>
        <dbReference type="Proteomes" id="UP000837857"/>
    </source>
</evidence>
<organism evidence="1 2">
    <name type="scientific">Iphiclides podalirius</name>
    <name type="common">scarce swallowtail</name>
    <dbReference type="NCBI Taxonomy" id="110791"/>
    <lineage>
        <taxon>Eukaryota</taxon>
        <taxon>Metazoa</taxon>
        <taxon>Ecdysozoa</taxon>
        <taxon>Arthropoda</taxon>
        <taxon>Hexapoda</taxon>
        <taxon>Insecta</taxon>
        <taxon>Pterygota</taxon>
        <taxon>Neoptera</taxon>
        <taxon>Endopterygota</taxon>
        <taxon>Lepidoptera</taxon>
        <taxon>Glossata</taxon>
        <taxon>Ditrysia</taxon>
        <taxon>Papilionoidea</taxon>
        <taxon>Papilionidae</taxon>
        <taxon>Papilioninae</taxon>
        <taxon>Iphiclides</taxon>
    </lineage>
</organism>
<reference evidence="1" key="1">
    <citation type="submission" date="2022-03" db="EMBL/GenBank/DDBJ databases">
        <authorList>
            <person name="Martin H S."/>
        </authorList>
    </citation>
    <scope>NUCLEOTIDE SEQUENCE</scope>
</reference>